<dbReference type="InterPro" id="IPR045867">
    <property type="entry name" value="DNA-dir_RpoC_beta_prime"/>
</dbReference>
<evidence type="ECO:0000313" key="12">
    <source>
        <dbReference type="Proteomes" id="UP001324287"/>
    </source>
</evidence>
<proteinExistence type="predicted"/>
<dbReference type="PANTHER" id="PTHR19376:SF54">
    <property type="entry name" value="DNA-DIRECTED RNA POLYMERASE SUBUNIT BETA"/>
    <property type="match status" value="1"/>
</dbReference>
<dbReference type="EC" id="2.7.7.6" evidence="2"/>
<evidence type="ECO:0000256" key="1">
    <source>
        <dbReference type="ARBA" id="ARBA00004026"/>
    </source>
</evidence>
<dbReference type="EMBL" id="CP141261">
    <property type="protein sequence ID" value="WRL63090.1"/>
    <property type="molecule type" value="Genomic_DNA"/>
</dbReference>
<evidence type="ECO:0000256" key="7">
    <source>
        <dbReference type="ARBA" id="ARBA00023163"/>
    </source>
</evidence>
<comment type="catalytic activity">
    <reaction evidence="8">
        <text>RNA(n) + a ribonucleoside 5'-triphosphate = RNA(n+1) + diphosphate</text>
        <dbReference type="Rhea" id="RHEA:21248"/>
        <dbReference type="Rhea" id="RHEA-COMP:14527"/>
        <dbReference type="Rhea" id="RHEA-COMP:17342"/>
        <dbReference type="ChEBI" id="CHEBI:33019"/>
        <dbReference type="ChEBI" id="CHEBI:61557"/>
        <dbReference type="ChEBI" id="CHEBI:140395"/>
        <dbReference type="EC" id="2.7.7.6"/>
    </reaction>
</comment>
<dbReference type="InterPro" id="IPR007083">
    <property type="entry name" value="RNA_pol_Rpb1_4"/>
</dbReference>
<dbReference type="Proteomes" id="UP001324287">
    <property type="component" value="Chromosome"/>
</dbReference>
<comment type="function">
    <text evidence="1">DNA-dependent RNA polymerase catalyzes the transcription of DNA into RNA using the four ribonucleoside triphosphates as substrates.</text>
</comment>
<dbReference type="Gene3D" id="1.10.150.390">
    <property type="match status" value="1"/>
</dbReference>
<evidence type="ECO:0000256" key="4">
    <source>
        <dbReference type="ARBA" id="ARBA00022679"/>
    </source>
</evidence>
<feature type="domain" description="RNA polymerase Rpb1" evidence="10">
    <location>
        <begin position="5"/>
        <end position="52"/>
    </location>
</feature>
<keyword evidence="12" id="KW-1185">Reference proteome</keyword>
<dbReference type="CDD" id="cd02655">
    <property type="entry name" value="RNAP_beta'_C"/>
    <property type="match status" value="1"/>
</dbReference>
<evidence type="ECO:0000256" key="5">
    <source>
        <dbReference type="ARBA" id="ARBA00022695"/>
    </source>
</evidence>
<keyword evidence="5" id="KW-0548">Nucleotidyltransferase</keyword>
<evidence type="ECO:0000259" key="10">
    <source>
        <dbReference type="Pfam" id="PF05000"/>
    </source>
</evidence>
<dbReference type="PANTHER" id="PTHR19376">
    <property type="entry name" value="DNA-DIRECTED RNA POLYMERASE"/>
    <property type="match status" value="1"/>
</dbReference>
<evidence type="ECO:0000313" key="11">
    <source>
        <dbReference type="EMBL" id="WRL63090.1"/>
    </source>
</evidence>
<dbReference type="Pfam" id="PF04998">
    <property type="entry name" value="RNA_pol_Rpb1_5"/>
    <property type="match status" value="1"/>
</dbReference>
<keyword evidence="3" id="KW-0240">DNA-directed RNA polymerase</keyword>
<sequence>MVDNFPTTNPVWVMVNSGARGNMMQISQIAGMRGLVANPKGEIIPRPIKANFREGLSVLEYFISTHGARKGLADTALRTADSGYLTRRLVDVSQDVIIREEDCGTDRGVIMPIGTVVDGVVTRDAHVETSVYARALAADVVAEDGTVIAQANSDLGDVLIQTLIDAQVSEVKVRCVLTCESLLGTCATCYGRSLATGKLVDVGEAVGIIAAQSIGEPGTQLTMRTFHTGGVAGEDITHGLPRVVELFEARVPKGKAPIAELAGTVRIEDGEQFRKLTITPDDGSEEVVIDKLSRRSRLRIEDGAHVEVGEQLTEGAVDPHEVLRIMGPREVQLHLVREVQEVYRSQGVSIHDKHIEVIIRQMLKRVTIIDSGATEFLPGALVERTLFETENRRVVAEGGEPASARPVLMGITKASLATESWLSAASFQETTKVLTDAAIQGKSDSLLGLKENVIIGKLIPAGTGISRYRNITVEPTEEARAAVYTMAGYDDGQYYSPDVFGQGSGEAVRLEEYDWRG</sequence>
<dbReference type="SUPFAM" id="SSF64484">
    <property type="entry name" value="beta and beta-prime subunits of DNA dependent RNA-polymerase"/>
    <property type="match status" value="1"/>
</dbReference>
<protein>
    <recommendedName>
        <fullName evidence="2">DNA-directed RNA polymerase</fullName>
        <ecNumber evidence="2">2.7.7.6</ecNumber>
    </recommendedName>
</protein>
<organism evidence="11 12">
    <name type="scientific">Blastococcus brunescens</name>
    <dbReference type="NCBI Taxonomy" id="1564165"/>
    <lineage>
        <taxon>Bacteria</taxon>
        <taxon>Bacillati</taxon>
        <taxon>Actinomycetota</taxon>
        <taxon>Actinomycetes</taxon>
        <taxon>Geodermatophilales</taxon>
        <taxon>Geodermatophilaceae</taxon>
        <taxon>Blastococcus</taxon>
    </lineage>
</organism>
<evidence type="ECO:0000256" key="8">
    <source>
        <dbReference type="ARBA" id="ARBA00048552"/>
    </source>
</evidence>
<dbReference type="InterPro" id="IPR007081">
    <property type="entry name" value="RNA_pol_Rpb1_5"/>
</dbReference>
<dbReference type="Gene3D" id="1.10.1790.20">
    <property type="match status" value="1"/>
</dbReference>
<evidence type="ECO:0000256" key="2">
    <source>
        <dbReference type="ARBA" id="ARBA00012418"/>
    </source>
</evidence>
<name>A0ABZ1AX07_9ACTN</name>
<keyword evidence="7" id="KW-0804">Transcription</keyword>
<dbReference type="InterPro" id="IPR038120">
    <property type="entry name" value="Rpb1_funnel_sf"/>
</dbReference>
<evidence type="ECO:0000256" key="3">
    <source>
        <dbReference type="ARBA" id="ARBA00022478"/>
    </source>
</evidence>
<accession>A0ABZ1AX07</accession>
<keyword evidence="6" id="KW-0479">Metal-binding</keyword>
<gene>
    <name evidence="11" type="ORF">U6N30_25240</name>
</gene>
<evidence type="ECO:0000259" key="9">
    <source>
        <dbReference type="Pfam" id="PF04998"/>
    </source>
</evidence>
<dbReference type="Pfam" id="PF05000">
    <property type="entry name" value="RNA_pol_Rpb1_4"/>
    <property type="match status" value="1"/>
</dbReference>
<reference evidence="11 12" key="1">
    <citation type="submission" date="2023-12" db="EMBL/GenBank/DDBJ databases">
        <title>Blastococcus brunescens sp. nov., an actonobacterium isolated from sandstone collected in sahara desert.</title>
        <authorList>
            <person name="Gtari M."/>
            <person name="Ghodhbane F."/>
        </authorList>
    </citation>
    <scope>NUCLEOTIDE SEQUENCE [LARGE SCALE GENOMIC DNA]</scope>
    <source>
        <strain evidence="11 12">BMG 8361</strain>
    </source>
</reference>
<dbReference type="Gene3D" id="1.10.132.30">
    <property type="match status" value="1"/>
</dbReference>
<keyword evidence="4" id="KW-0808">Transferase</keyword>
<dbReference type="Gene3D" id="2.40.50.100">
    <property type="match status" value="1"/>
</dbReference>
<evidence type="ECO:0000256" key="6">
    <source>
        <dbReference type="ARBA" id="ARBA00022723"/>
    </source>
</evidence>
<feature type="domain" description="RNA polymerase Rpb1" evidence="9">
    <location>
        <begin position="55"/>
        <end position="417"/>
    </location>
</feature>